<protein>
    <submittedName>
        <fullName evidence="2">Uncharacterized protein</fullName>
    </submittedName>
</protein>
<sequence length="99" mass="10753">MASITSHIERLRDKPHHIRKRIAFWSSFTVTAIIAIFWLASFSIGGGSGATAVIGTSRKAQSPTQSLVAGAGILFDDIKHLIFGSRKVEYNEIQVSPGK</sequence>
<dbReference type="Proteomes" id="UP000178413">
    <property type="component" value="Unassembled WGS sequence"/>
</dbReference>
<organism evidence="2 3">
    <name type="scientific">Candidatus Taylorbacteria bacterium RIFCSPHIGHO2_02_FULL_44_12</name>
    <dbReference type="NCBI Taxonomy" id="1802308"/>
    <lineage>
        <taxon>Bacteria</taxon>
        <taxon>Candidatus Tayloriibacteriota</taxon>
    </lineage>
</organism>
<feature type="transmembrane region" description="Helical" evidence="1">
    <location>
        <begin position="21"/>
        <end position="40"/>
    </location>
</feature>
<evidence type="ECO:0000256" key="1">
    <source>
        <dbReference type="SAM" id="Phobius"/>
    </source>
</evidence>
<accession>A0A1G2MM66</accession>
<evidence type="ECO:0000313" key="2">
    <source>
        <dbReference type="EMBL" id="OHA24121.1"/>
    </source>
</evidence>
<keyword evidence="1" id="KW-0472">Membrane</keyword>
<proteinExistence type="predicted"/>
<dbReference type="EMBL" id="MHRM01000012">
    <property type="protein sequence ID" value="OHA24121.1"/>
    <property type="molecule type" value="Genomic_DNA"/>
</dbReference>
<comment type="caution">
    <text evidence="2">The sequence shown here is derived from an EMBL/GenBank/DDBJ whole genome shotgun (WGS) entry which is preliminary data.</text>
</comment>
<dbReference type="AlphaFoldDB" id="A0A1G2MM66"/>
<gene>
    <name evidence="2" type="ORF">A3D50_01100</name>
</gene>
<name>A0A1G2MM66_9BACT</name>
<evidence type="ECO:0000313" key="3">
    <source>
        <dbReference type="Proteomes" id="UP000178413"/>
    </source>
</evidence>
<keyword evidence="1" id="KW-0812">Transmembrane</keyword>
<keyword evidence="1" id="KW-1133">Transmembrane helix</keyword>
<reference evidence="2 3" key="1">
    <citation type="journal article" date="2016" name="Nat. Commun.">
        <title>Thousands of microbial genomes shed light on interconnected biogeochemical processes in an aquifer system.</title>
        <authorList>
            <person name="Anantharaman K."/>
            <person name="Brown C.T."/>
            <person name="Hug L.A."/>
            <person name="Sharon I."/>
            <person name="Castelle C.J."/>
            <person name="Probst A.J."/>
            <person name="Thomas B.C."/>
            <person name="Singh A."/>
            <person name="Wilkins M.J."/>
            <person name="Karaoz U."/>
            <person name="Brodie E.L."/>
            <person name="Williams K.H."/>
            <person name="Hubbard S.S."/>
            <person name="Banfield J.F."/>
        </authorList>
    </citation>
    <scope>NUCLEOTIDE SEQUENCE [LARGE SCALE GENOMIC DNA]</scope>
</reference>
<dbReference type="STRING" id="1802308.A3D50_01100"/>